<dbReference type="PROSITE" id="PS51077">
    <property type="entry name" value="HTH_ICLR"/>
    <property type="match status" value="1"/>
</dbReference>
<feature type="domain" description="HTH iclR-type" evidence="5">
    <location>
        <begin position="20"/>
        <end position="81"/>
    </location>
</feature>
<accession>A0A3A4FH85</accession>
<evidence type="ECO:0000313" key="8">
    <source>
        <dbReference type="Proteomes" id="UP000266615"/>
    </source>
</evidence>
<keyword evidence="1" id="KW-0805">Transcription regulation</keyword>
<dbReference type="SMART" id="SM00346">
    <property type="entry name" value="HTH_ICLR"/>
    <property type="match status" value="1"/>
</dbReference>
<gene>
    <name evidence="7" type="ORF">D3250_05875</name>
</gene>
<evidence type="ECO:0000256" key="3">
    <source>
        <dbReference type="ARBA" id="ARBA00023163"/>
    </source>
</evidence>
<dbReference type="GO" id="GO:0003700">
    <property type="term" value="F:DNA-binding transcription factor activity"/>
    <property type="evidence" value="ECO:0007669"/>
    <property type="project" value="TreeGrafter"/>
</dbReference>
<dbReference type="InterPro" id="IPR050707">
    <property type="entry name" value="HTH_MetabolicPath_Reg"/>
</dbReference>
<dbReference type="InterPro" id="IPR014757">
    <property type="entry name" value="Tscrpt_reg_IclR_C"/>
</dbReference>
<comment type="caution">
    <text evidence="7">The sequence shown here is derived from an EMBL/GenBank/DDBJ whole genome shotgun (WGS) entry which is preliminary data.</text>
</comment>
<feature type="domain" description="IclR-ED" evidence="6">
    <location>
        <begin position="82"/>
        <end position="264"/>
    </location>
</feature>
<keyword evidence="8" id="KW-1185">Reference proteome</keyword>
<dbReference type="Pfam" id="PF01614">
    <property type="entry name" value="IclR_C"/>
    <property type="match status" value="1"/>
</dbReference>
<evidence type="ECO:0000256" key="1">
    <source>
        <dbReference type="ARBA" id="ARBA00023015"/>
    </source>
</evidence>
<evidence type="ECO:0000256" key="4">
    <source>
        <dbReference type="SAM" id="MobiDB-lite"/>
    </source>
</evidence>
<dbReference type="Gene3D" id="1.10.10.10">
    <property type="entry name" value="Winged helix-like DNA-binding domain superfamily/Winged helix DNA-binding domain"/>
    <property type="match status" value="1"/>
</dbReference>
<dbReference type="SUPFAM" id="SSF46785">
    <property type="entry name" value="Winged helix' DNA-binding domain"/>
    <property type="match status" value="1"/>
</dbReference>
<dbReference type="OrthoDB" id="7274111at2"/>
<evidence type="ECO:0000259" key="5">
    <source>
        <dbReference type="PROSITE" id="PS51077"/>
    </source>
</evidence>
<feature type="region of interest" description="Disordered" evidence="4">
    <location>
        <begin position="1"/>
        <end position="20"/>
    </location>
</feature>
<name>A0A3A4FH85_9MICC</name>
<dbReference type="AlphaFoldDB" id="A0A3A4FH85"/>
<dbReference type="Proteomes" id="UP000266615">
    <property type="component" value="Unassembled WGS sequence"/>
</dbReference>
<evidence type="ECO:0000256" key="2">
    <source>
        <dbReference type="ARBA" id="ARBA00023125"/>
    </source>
</evidence>
<sequence>MSTATAHPWHDDSLSSGPPVKSVDRALTVLDILAREGEASLSQMARELGVHKSTVGRLVETLVRHDLVDAPNGSGGYRLGVGCLRLAGATAARRDVSLEAQPVCDELSAVIGETTNVAITREGVAINVCQSEAHSTVAMRNWIGQHTALHATANGKVLLAHLPEEDRAALLDTGLTPFTEHTLTCPAALSEELHRIRTRGWAFAVEEFEEGLNAVAAPVFDHSGNVVAGISVAGPSYRLPPDRLPEVRAPVLRAANALSLRLGHVGHVRD</sequence>
<dbReference type="GO" id="GO:0003677">
    <property type="term" value="F:DNA binding"/>
    <property type="evidence" value="ECO:0007669"/>
    <property type="project" value="UniProtKB-KW"/>
</dbReference>
<keyword evidence="2" id="KW-0238">DNA-binding</keyword>
<dbReference type="Pfam" id="PF09339">
    <property type="entry name" value="HTH_IclR"/>
    <property type="match status" value="1"/>
</dbReference>
<evidence type="ECO:0000259" key="6">
    <source>
        <dbReference type="PROSITE" id="PS51078"/>
    </source>
</evidence>
<dbReference type="PANTHER" id="PTHR30136:SF24">
    <property type="entry name" value="HTH-TYPE TRANSCRIPTIONAL REPRESSOR ALLR"/>
    <property type="match status" value="1"/>
</dbReference>
<dbReference type="RefSeq" id="WP_119902452.1">
    <property type="nucleotide sequence ID" value="NZ_QYZP01000002.1"/>
</dbReference>
<dbReference type="InterPro" id="IPR036390">
    <property type="entry name" value="WH_DNA-bd_sf"/>
</dbReference>
<organism evidence="7 8">
    <name type="scientific">Nesterenkonia natronophila</name>
    <dbReference type="NCBI Taxonomy" id="2174932"/>
    <lineage>
        <taxon>Bacteria</taxon>
        <taxon>Bacillati</taxon>
        <taxon>Actinomycetota</taxon>
        <taxon>Actinomycetes</taxon>
        <taxon>Micrococcales</taxon>
        <taxon>Micrococcaceae</taxon>
        <taxon>Nesterenkonia</taxon>
    </lineage>
</organism>
<keyword evidence="3" id="KW-0804">Transcription</keyword>
<dbReference type="InterPro" id="IPR036388">
    <property type="entry name" value="WH-like_DNA-bd_sf"/>
</dbReference>
<dbReference type="EMBL" id="QYZP01000002">
    <property type="protein sequence ID" value="RJN31665.1"/>
    <property type="molecule type" value="Genomic_DNA"/>
</dbReference>
<dbReference type="Gene3D" id="3.30.450.40">
    <property type="match status" value="1"/>
</dbReference>
<dbReference type="InterPro" id="IPR029016">
    <property type="entry name" value="GAF-like_dom_sf"/>
</dbReference>
<dbReference type="SUPFAM" id="SSF55781">
    <property type="entry name" value="GAF domain-like"/>
    <property type="match status" value="1"/>
</dbReference>
<dbReference type="InterPro" id="IPR005471">
    <property type="entry name" value="Tscrpt_reg_IclR_N"/>
</dbReference>
<evidence type="ECO:0000313" key="7">
    <source>
        <dbReference type="EMBL" id="RJN31665.1"/>
    </source>
</evidence>
<proteinExistence type="predicted"/>
<dbReference type="PANTHER" id="PTHR30136">
    <property type="entry name" value="HELIX-TURN-HELIX TRANSCRIPTIONAL REGULATOR, ICLR FAMILY"/>
    <property type="match status" value="1"/>
</dbReference>
<reference evidence="7 8" key="1">
    <citation type="submission" date="2018-09" db="EMBL/GenBank/DDBJ databases">
        <title>Nesterenkonia natronophila sp. nov., an alkaliphilic actinobacteriume isolated from a soda lake, and emended description of the genus Nesterenkonia.</title>
        <authorList>
            <person name="Menes R.J."/>
            <person name="Iriarte A."/>
        </authorList>
    </citation>
    <scope>NUCLEOTIDE SEQUENCE [LARGE SCALE GENOMIC DNA]</scope>
    <source>
        <strain evidence="7 8">M8</strain>
    </source>
</reference>
<protein>
    <submittedName>
        <fullName evidence="7">IclR family transcriptional regulator</fullName>
    </submittedName>
</protein>
<dbReference type="GO" id="GO:0045892">
    <property type="term" value="P:negative regulation of DNA-templated transcription"/>
    <property type="evidence" value="ECO:0007669"/>
    <property type="project" value="TreeGrafter"/>
</dbReference>
<dbReference type="PROSITE" id="PS51078">
    <property type="entry name" value="ICLR_ED"/>
    <property type="match status" value="1"/>
</dbReference>